<reference evidence="1" key="1">
    <citation type="submission" date="2022-11" db="EMBL/GenBank/DDBJ databases">
        <title>Marilongibacter aestuarii gen. nov., sp. nov., isolated from tidal flat sediment.</title>
        <authorList>
            <person name="Jiayan W."/>
        </authorList>
    </citation>
    <scope>NUCLEOTIDE SEQUENCE</scope>
    <source>
        <strain evidence="1">Z1-6</strain>
    </source>
</reference>
<dbReference type="EMBL" id="JAPOHD010000015">
    <property type="protein sequence ID" value="MCY1720342.1"/>
    <property type="molecule type" value="Genomic_DNA"/>
</dbReference>
<dbReference type="AlphaFoldDB" id="A0A9X3J5V7"/>
<organism evidence="1 2">
    <name type="scientific">Draconibacterium aestuarii</name>
    <dbReference type="NCBI Taxonomy" id="2998507"/>
    <lineage>
        <taxon>Bacteria</taxon>
        <taxon>Pseudomonadati</taxon>
        <taxon>Bacteroidota</taxon>
        <taxon>Bacteroidia</taxon>
        <taxon>Marinilabiliales</taxon>
        <taxon>Prolixibacteraceae</taxon>
        <taxon>Draconibacterium</taxon>
    </lineage>
</organism>
<dbReference type="Proteomes" id="UP001145087">
    <property type="component" value="Unassembled WGS sequence"/>
</dbReference>
<gene>
    <name evidence="1" type="ORF">OU798_08315</name>
</gene>
<name>A0A9X3J5V7_9BACT</name>
<dbReference type="Pfam" id="PF07849">
    <property type="entry name" value="DUF1641"/>
    <property type="match status" value="1"/>
</dbReference>
<keyword evidence="2" id="KW-1185">Reference proteome</keyword>
<dbReference type="InterPro" id="IPR012440">
    <property type="entry name" value="DUF1641"/>
</dbReference>
<evidence type="ECO:0000313" key="1">
    <source>
        <dbReference type="EMBL" id="MCY1720342.1"/>
    </source>
</evidence>
<sequence length="225" mass="26185">MEEKVLQAQITELNQKVDLLLEYVNQQRLKTNELEDLLADVSIVGKDMYDTAVEELDNRMVHLDLDDVKGLMLRVLRNIDNMNKFLELFESMNDFIKDASPIFNEVVIDFSKKLHEFDQKGYFEFFAETGKIFDNIIAHYKPEDVRELADNVVTIMETVRSATQPEMMAALHNGMKVYGSMEVDNIPEYSIFKVLREMNQPEMKRALGFFVTFMKNMASETNTNQ</sequence>
<protein>
    <submittedName>
        <fullName evidence="1">DUF1641 domain-containing protein</fullName>
    </submittedName>
</protein>
<evidence type="ECO:0000313" key="2">
    <source>
        <dbReference type="Proteomes" id="UP001145087"/>
    </source>
</evidence>
<dbReference type="RefSeq" id="WP_343332675.1">
    <property type="nucleotide sequence ID" value="NZ_JAPOHD010000015.1"/>
</dbReference>
<comment type="caution">
    <text evidence="1">The sequence shown here is derived from an EMBL/GenBank/DDBJ whole genome shotgun (WGS) entry which is preliminary data.</text>
</comment>
<accession>A0A9X3J5V7</accession>
<proteinExistence type="predicted"/>